<protein>
    <submittedName>
        <fullName evidence="3">PAP2 family protein</fullName>
    </submittedName>
</protein>
<organism evidence="3 4">
    <name type="scientific">Vibrio fortis</name>
    <dbReference type="NCBI Taxonomy" id="212667"/>
    <lineage>
        <taxon>Bacteria</taxon>
        <taxon>Pseudomonadati</taxon>
        <taxon>Pseudomonadota</taxon>
        <taxon>Gammaproteobacteria</taxon>
        <taxon>Vibrionales</taxon>
        <taxon>Vibrionaceae</taxon>
        <taxon>Vibrio</taxon>
    </lineage>
</organism>
<comment type="caution">
    <text evidence="3">The sequence shown here is derived from an EMBL/GenBank/DDBJ whole genome shotgun (WGS) entry which is preliminary data.</text>
</comment>
<evidence type="ECO:0000259" key="2">
    <source>
        <dbReference type="Pfam" id="PF14378"/>
    </source>
</evidence>
<feature type="transmembrane region" description="Helical" evidence="1">
    <location>
        <begin position="27"/>
        <end position="48"/>
    </location>
</feature>
<keyword evidence="1" id="KW-0812">Transmembrane</keyword>
<keyword evidence="1" id="KW-1133">Transmembrane helix</keyword>
<name>A0A5N3RA71_9VIBR</name>
<gene>
    <name evidence="3" type="ORF">F2P58_06000</name>
</gene>
<feature type="transmembrane region" description="Helical" evidence="1">
    <location>
        <begin position="170"/>
        <end position="192"/>
    </location>
</feature>
<feature type="transmembrane region" description="Helical" evidence="1">
    <location>
        <begin position="204"/>
        <end position="230"/>
    </location>
</feature>
<evidence type="ECO:0000313" key="3">
    <source>
        <dbReference type="EMBL" id="KAB0290465.1"/>
    </source>
</evidence>
<evidence type="ECO:0000313" key="4">
    <source>
        <dbReference type="Proteomes" id="UP000326789"/>
    </source>
</evidence>
<proteinExistence type="predicted"/>
<dbReference type="GO" id="GO:0016020">
    <property type="term" value="C:membrane"/>
    <property type="evidence" value="ECO:0007669"/>
    <property type="project" value="UniProtKB-SubCell"/>
</dbReference>
<dbReference type="Proteomes" id="UP000326789">
    <property type="component" value="Unassembled WGS sequence"/>
</dbReference>
<dbReference type="Pfam" id="PF14378">
    <property type="entry name" value="PAP2_3"/>
    <property type="match status" value="1"/>
</dbReference>
<evidence type="ECO:0000256" key="1">
    <source>
        <dbReference type="SAM" id="Phobius"/>
    </source>
</evidence>
<dbReference type="AlphaFoldDB" id="A0A5N3RA71"/>
<feature type="transmembrane region" description="Helical" evidence="1">
    <location>
        <begin position="336"/>
        <end position="354"/>
    </location>
</feature>
<feature type="transmembrane region" description="Helical" evidence="1">
    <location>
        <begin position="310"/>
        <end position="330"/>
    </location>
</feature>
<feature type="domain" description="Inositolphosphotransferase Aur1/Ipt1" evidence="2">
    <location>
        <begin position="141"/>
        <end position="348"/>
    </location>
</feature>
<feature type="transmembrane region" description="Helical" evidence="1">
    <location>
        <begin position="281"/>
        <end position="303"/>
    </location>
</feature>
<feature type="transmembrane region" description="Helical" evidence="1">
    <location>
        <begin position="60"/>
        <end position="82"/>
    </location>
</feature>
<accession>A0A5N3RA71</accession>
<keyword evidence="1" id="KW-0472">Membrane</keyword>
<sequence>MDQLSPISTKRSNLALSLKNEFNRNKLIIYFVIITTLPVFLVDSSTYGTLQYELYNYLEILSIVCYVSFMVWATYYYFYLLIDKEKRPIKRFLRKIKTLFLPISKPIFFAVMIFTLNISFSSYTFIKSIIPEVMPYYLDLEFYHVDKWLHFGYSPWEITHYLFSSPYFTLFINTLYNAWFFVMWGMILYFILYRECDHLRNRFFITFMSSWILLGNIMAILLSSAGPAFMHYFEGMALYSDLIAILEQQSTHLVSSELPPVWALGTQEMLLEKYINSETGIGIGISAMPSMHVTIAVLMALCGYELNKKLGYALWAYAFLIQIGSVHLAWHYAIDGYIGAICVIILWYFVDWCLKRIDSNSNPY</sequence>
<feature type="transmembrane region" description="Helical" evidence="1">
    <location>
        <begin position="103"/>
        <end position="126"/>
    </location>
</feature>
<reference evidence="3 4" key="1">
    <citation type="submission" date="2019-09" db="EMBL/GenBank/DDBJ databases">
        <title>Whole genome sequence of Vibrio fortis.</title>
        <authorList>
            <person name="Das S.K."/>
        </authorList>
    </citation>
    <scope>NUCLEOTIDE SEQUENCE [LARGE SCALE GENOMIC DNA]</scope>
    <source>
        <strain evidence="3 4">AN60</strain>
    </source>
</reference>
<dbReference type="EMBL" id="VWSE01000003">
    <property type="protein sequence ID" value="KAB0290465.1"/>
    <property type="molecule type" value="Genomic_DNA"/>
</dbReference>
<dbReference type="InterPro" id="IPR026841">
    <property type="entry name" value="Aur1/Ipt1"/>
</dbReference>